<dbReference type="AlphaFoldDB" id="A0A2S9XKX7"/>
<keyword evidence="1" id="KW-0732">Signal</keyword>
<evidence type="ECO:0000313" key="2">
    <source>
        <dbReference type="EMBL" id="PRP93534.1"/>
    </source>
</evidence>
<comment type="caution">
    <text evidence="2">The sequence shown here is derived from an EMBL/GenBank/DDBJ whole genome shotgun (WGS) entry which is preliminary data.</text>
</comment>
<feature type="signal peptide" evidence="1">
    <location>
        <begin position="1"/>
        <end position="25"/>
    </location>
</feature>
<reference evidence="2 3" key="1">
    <citation type="submission" date="2018-03" db="EMBL/GenBank/DDBJ databases">
        <title>Draft Genome Sequences of the Obligatory Marine Myxobacteria Enhygromyxa salina SWB007.</title>
        <authorList>
            <person name="Poehlein A."/>
            <person name="Moghaddam J.A."/>
            <person name="Harms H."/>
            <person name="Alanjari M."/>
            <person name="Koenig G.M."/>
            <person name="Daniel R."/>
            <person name="Schaeberle T.F."/>
        </authorList>
    </citation>
    <scope>NUCLEOTIDE SEQUENCE [LARGE SCALE GENOMIC DNA]</scope>
    <source>
        <strain evidence="2 3">SWB007</strain>
    </source>
</reference>
<name>A0A2S9XKX7_9BACT</name>
<gene>
    <name evidence="2" type="ORF">ENSA7_79620</name>
</gene>
<dbReference type="Proteomes" id="UP000238823">
    <property type="component" value="Unassembled WGS sequence"/>
</dbReference>
<dbReference type="RefSeq" id="WP_106094717.1">
    <property type="nucleotide sequence ID" value="NZ_PVNL01000147.1"/>
</dbReference>
<feature type="chain" id="PRO_5015783353" evidence="1">
    <location>
        <begin position="26"/>
        <end position="196"/>
    </location>
</feature>
<organism evidence="2 3">
    <name type="scientific">Enhygromyxa salina</name>
    <dbReference type="NCBI Taxonomy" id="215803"/>
    <lineage>
        <taxon>Bacteria</taxon>
        <taxon>Pseudomonadati</taxon>
        <taxon>Myxococcota</taxon>
        <taxon>Polyangia</taxon>
        <taxon>Nannocystales</taxon>
        <taxon>Nannocystaceae</taxon>
        <taxon>Enhygromyxa</taxon>
    </lineage>
</organism>
<evidence type="ECO:0000313" key="3">
    <source>
        <dbReference type="Proteomes" id="UP000238823"/>
    </source>
</evidence>
<dbReference type="EMBL" id="PVNL01000147">
    <property type="protein sequence ID" value="PRP93534.1"/>
    <property type="molecule type" value="Genomic_DNA"/>
</dbReference>
<proteinExistence type="predicted"/>
<dbReference type="OrthoDB" id="5506741at2"/>
<accession>A0A2S9XKX7</accession>
<evidence type="ECO:0000256" key="1">
    <source>
        <dbReference type="SAM" id="SignalP"/>
    </source>
</evidence>
<protein>
    <submittedName>
        <fullName evidence="2">Uncharacterized protein</fullName>
    </submittedName>
</protein>
<sequence>MNVAKFTLPALLMTVTLLAPLRASASNYPPDYDVCGPDEYAYAGPFELILDTVDMKDHAQLTVAYDGYLRDLYADEDINIYISLNGHDAFIGASAGVNDDAYIFLDSGPRNCVWCATNYSGNPSACDGFEPQYDSSGGWVCQAPSSLEEHMFFWAFDAWGDRNAWDIYVAAEANGAWDSNWGNNYYARFEADHSCY</sequence>